<dbReference type="Gene3D" id="2.60.40.200">
    <property type="entry name" value="Superoxide dismutase, copper/zinc binding domain"/>
    <property type="match status" value="1"/>
</dbReference>
<comment type="catalytic activity">
    <reaction evidence="7">
        <text>2 superoxide + 2 H(+) = H2O2 + O2</text>
        <dbReference type="Rhea" id="RHEA:20696"/>
        <dbReference type="ChEBI" id="CHEBI:15378"/>
        <dbReference type="ChEBI" id="CHEBI:15379"/>
        <dbReference type="ChEBI" id="CHEBI:16240"/>
        <dbReference type="ChEBI" id="CHEBI:18421"/>
        <dbReference type="EC" id="1.15.1.1"/>
    </reaction>
</comment>
<dbReference type="FunFam" id="2.60.40.200:FF:000007">
    <property type="entry name" value="Cell surface Cu-only superoxide dismutase 5"/>
    <property type="match status" value="1"/>
</dbReference>
<feature type="compositionally biased region" description="Low complexity" evidence="8">
    <location>
        <begin position="21"/>
        <end position="38"/>
    </location>
</feature>
<keyword evidence="5" id="KW-0964">Secreted</keyword>
<name>A0AAN6N1W7_9PEZI</name>
<dbReference type="EMBL" id="MU853864">
    <property type="protein sequence ID" value="KAK3937076.1"/>
    <property type="molecule type" value="Genomic_DNA"/>
</dbReference>
<dbReference type="InterPro" id="IPR036423">
    <property type="entry name" value="SOD-like_Cu/Zn_dom_sf"/>
</dbReference>
<evidence type="ECO:0000256" key="3">
    <source>
        <dbReference type="ARBA" id="ARBA00010457"/>
    </source>
</evidence>
<dbReference type="AlphaFoldDB" id="A0AAN6N1W7"/>
<reference evidence="11" key="1">
    <citation type="journal article" date="2023" name="Mol. Phylogenet. Evol.">
        <title>Genome-scale phylogeny and comparative genomics of the fungal order Sordariales.</title>
        <authorList>
            <person name="Hensen N."/>
            <person name="Bonometti L."/>
            <person name="Westerberg I."/>
            <person name="Brannstrom I.O."/>
            <person name="Guillou S."/>
            <person name="Cros-Aarteil S."/>
            <person name="Calhoun S."/>
            <person name="Haridas S."/>
            <person name="Kuo A."/>
            <person name="Mondo S."/>
            <person name="Pangilinan J."/>
            <person name="Riley R."/>
            <person name="LaButti K."/>
            <person name="Andreopoulos B."/>
            <person name="Lipzen A."/>
            <person name="Chen C."/>
            <person name="Yan M."/>
            <person name="Daum C."/>
            <person name="Ng V."/>
            <person name="Clum A."/>
            <person name="Steindorff A."/>
            <person name="Ohm R.A."/>
            <person name="Martin F."/>
            <person name="Silar P."/>
            <person name="Natvig D.O."/>
            <person name="Lalanne C."/>
            <person name="Gautier V."/>
            <person name="Ament-Velasquez S.L."/>
            <person name="Kruys A."/>
            <person name="Hutchinson M.I."/>
            <person name="Powell A.J."/>
            <person name="Barry K."/>
            <person name="Miller A.N."/>
            <person name="Grigoriev I.V."/>
            <person name="Debuchy R."/>
            <person name="Gladieux P."/>
            <person name="Hiltunen Thoren M."/>
            <person name="Johannesson H."/>
        </authorList>
    </citation>
    <scope>NUCLEOTIDE SEQUENCE [LARGE SCALE GENOMIC DNA]</scope>
    <source>
        <strain evidence="11">CBS 340.73</strain>
    </source>
</reference>
<gene>
    <name evidence="10" type="ORF">QBC46DRAFT_18864</name>
</gene>
<comment type="similarity">
    <text evidence="3">Belongs to the Cu-Zn superoxide dismutase family.</text>
</comment>
<feature type="signal peptide" evidence="9">
    <location>
        <begin position="1"/>
        <end position="20"/>
    </location>
</feature>
<evidence type="ECO:0000256" key="1">
    <source>
        <dbReference type="ARBA" id="ARBA00004196"/>
    </source>
</evidence>
<organism evidence="10 11">
    <name type="scientific">Diplogelasinospora grovesii</name>
    <dbReference type="NCBI Taxonomy" id="303347"/>
    <lineage>
        <taxon>Eukaryota</taxon>
        <taxon>Fungi</taxon>
        <taxon>Dikarya</taxon>
        <taxon>Ascomycota</taxon>
        <taxon>Pezizomycotina</taxon>
        <taxon>Sordariomycetes</taxon>
        <taxon>Sordariomycetidae</taxon>
        <taxon>Sordariales</taxon>
        <taxon>Diplogelasinosporaceae</taxon>
        <taxon>Diplogelasinospora</taxon>
    </lineage>
</organism>
<feature type="chain" id="PRO_5042899091" description="superoxide dismutase" evidence="9">
    <location>
        <begin position="21"/>
        <end position="301"/>
    </location>
</feature>
<evidence type="ECO:0000256" key="9">
    <source>
        <dbReference type="SAM" id="SignalP"/>
    </source>
</evidence>
<feature type="compositionally biased region" description="Polar residues" evidence="8">
    <location>
        <begin position="244"/>
        <end position="254"/>
    </location>
</feature>
<evidence type="ECO:0000313" key="11">
    <source>
        <dbReference type="Proteomes" id="UP001303473"/>
    </source>
</evidence>
<evidence type="ECO:0000256" key="5">
    <source>
        <dbReference type="ARBA" id="ARBA00022525"/>
    </source>
</evidence>
<keyword evidence="9" id="KW-0732">Signal</keyword>
<feature type="region of interest" description="Disordered" evidence="8">
    <location>
        <begin position="244"/>
        <end position="273"/>
    </location>
</feature>
<evidence type="ECO:0000256" key="6">
    <source>
        <dbReference type="ARBA" id="ARBA00022862"/>
    </source>
</evidence>
<proteinExistence type="inferred from homology"/>
<dbReference type="EC" id="1.15.1.1" evidence="4"/>
<dbReference type="GO" id="GO:0004784">
    <property type="term" value="F:superoxide dismutase activity"/>
    <property type="evidence" value="ECO:0007669"/>
    <property type="project" value="UniProtKB-EC"/>
</dbReference>
<protein>
    <recommendedName>
        <fullName evidence="4">superoxide dismutase</fullName>
        <ecNumber evidence="4">1.15.1.1</ecNumber>
    </recommendedName>
</protein>
<comment type="subcellular location">
    <subcellularLocation>
        <location evidence="1">Cell envelope</location>
    </subcellularLocation>
    <subcellularLocation>
        <location evidence="2">Secreted</location>
    </subcellularLocation>
</comment>
<dbReference type="SUPFAM" id="SSF49329">
    <property type="entry name" value="Cu,Zn superoxide dismutase-like"/>
    <property type="match status" value="1"/>
</dbReference>
<keyword evidence="11" id="KW-1185">Reference proteome</keyword>
<feature type="compositionally biased region" description="Low complexity" evidence="8">
    <location>
        <begin position="255"/>
        <end position="273"/>
    </location>
</feature>
<dbReference type="GO" id="GO:0046872">
    <property type="term" value="F:metal ion binding"/>
    <property type="evidence" value="ECO:0007669"/>
    <property type="project" value="InterPro"/>
</dbReference>
<evidence type="ECO:0000256" key="4">
    <source>
        <dbReference type="ARBA" id="ARBA00012682"/>
    </source>
</evidence>
<evidence type="ECO:0000256" key="8">
    <source>
        <dbReference type="SAM" id="MobiDB-lite"/>
    </source>
</evidence>
<comment type="caution">
    <text evidence="10">The sequence shown here is derived from an EMBL/GenBank/DDBJ whole genome shotgun (WGS) entry which is preliminary data.</text>
</comment>
<sequence length="301" mass="30073">MRTSSAIALLSAVIAPHVAAQTSTSSSATTGSTTAAESPVTGKLGNATVVENNPPGIVYQATLPDTAFAKSAYPDGGNVKGQLTAVASPDGMGVIFRVQFSKLPKTGGPFLYHIHVDPVPSDGNCTATLAHLDPFIRGETPACNSSLPQTCQVGDLSGKYGKIDKDPFEVTYVDQFASTLEGIGAFFGNRSVVVHFANTTRITCASFAQVANGDGGLPASSGCSAESATSSSCSSTGTGVLAPTASSNLTTPALSTGGARPTTTGTASPSPSQAVVSAGTSVRLGSAAGVIAFAAAIMFML</sequence>
<keyword evidence="6" id="KW-0049">Antioxidant</keyword>
<evidence type="ECO:0000256" key="7">
    <source>
        <dbReference type="ARBA" id="ARBA00049204"/>
    </source>
</evidence>
<dbReference type="Proteomes" id="UP001303473">
    <property type="component" value="Unassembled WGS sequence"/>
</dbReference>
<feature type="region of interest" description="Disordered" evidence="8">
    <location>
        <begin position="21"/>
        <end position="40"/>
    </location>
</feature>
<evidence type="ECO:0000256" key="2">
    <source>
        <dbReference type="ARBA" id="ARBA00004613"/>
    </source>
</evidence>
<dbReference type="GO" id="GO:0005576">
    <property type="term" value="C:extracellular region"/>
    <property type="evidence" value="ECO:0007669"/>
    <property type="project" value="UniProtKB-SubCell"/>
</dbReference>
<accession>A0AAN6N1W7</accession>
<evidence type="ECO:0000313" key="10">
    <source>
        <dbReference type="EMBL" id="KAK3937076.1"/>
    </source>
</evidence>